<evidence type="ECO:0000256" key="1">
    <source>
        <dbReference type="ARBA" id="ARBA00022842"/>
    </source>
</evidence>
<name>A0A0D3CIS2_BRAOL</name>
<dbReference type="Gene3D" id="3.40.50.1000">
    <property type="entry name" value="HAD superfamily/HAD-like"/>
    <property type="match status" value="1"/>
</dbReference>
<dbReference type="OMA" id="WHRCNTR"/>
<proteinExistence type="predicted"/>
<keyword evidence="1" id="KW-0460">Magnesium</keyword>
<accession>A0A0D3CIS2</accession>
<dbReference type="EnsemblPlants" id="Bo5g117190.1">
    <property type="protein sequence ID" value="Bo5g117190.1"/>
    <property type="gene ID" value="Bo5g117190"/>
</dbReference>
<dbReference type="eggNOG" id="KOG0205">
    <property type="taxonomic scope" value="Eukaryota"/>
</dbReference>
<dbReference type="Gramene" id="Bo5g117190.1">
    <property type="protein sequence ID" value="Bo5g117190.1"/>
    <property type="gene ID" value="Bo5g117190"/>
</dbReference>
<dbReference type="Proteomes" id="UP000032141">
    <property type="component" value="Chromosome C5"/>
</dbReference>
<evidence type="ECO:0000313" key="2">
    <source>
        <dbReference type="EnsemblPlants" id="Bo5g117190.1"/>
    </source>
</evidence>
<reference evidence="2" key="2">
    <citation type="submission" date="2015-03" db="UniProtKB">
        <authorList>
            <consortium name="EnsemblPlants"/>
        </authorList>
    </citation>
    <scope>IDENTIFICATION</scope>
</reference>
<organism evidence="2 3">
    <name type="scientific">Brassica oleracea var. oleracea</name>
    <dbReference type="NCBI Taxonomy" id="109376"/>
    <lineage>
        <taxon>Eukaryota</taxon>
        <taxon>Viridiplantae</taxon>
        <taxon>Streptophyta</taxon>
        <taxon>Embryophyta</taxon>
        <taxon>Tracheophyta</taxon>
        <taxon>Spermatophyta</taxon>
        <taxon>Magnoliopsida</taxon>
        <taxon>eudicotyledons</taxon>
        <taxon>Gunneridae</taxon>
        <taxon>Pentapetalae</taxon>
        <taxon>rosids</taxon>
        <taxon>malvids</taxon>
        <taxon>Brassicales</taxon>
        <taxon>Brassicaceae</taxon>
        <taxon>Brassiceae</taxon>
        <taxon>Brassica</taxon>
    </lineage>
</organism>
<dbReference type="InterPro" id="IPR023299">
    <property type="entry name" value="ATPase_P-typ_cyto_dom_N"/>
</dbReference>
<dbReference type="HOGENOM" id="CLU_1104067_0_0_1"/>
<dbReference type="AlphaFoldDB" id="A0A0D3CIS2"/>
<evidence type="ECO:0000313" key="3">
    <source>
        <dbReference type="Proteomes" id="UP000032141"/>
    </source>
</evidence>
<keyword evidence="3" id="KW-1185">Reference proteome</keyword>
<protein>
    <submittedName>
        <fullName evidence="2">Uncharacterized protein</fullName>
    </submittedName>
</protein>
<sequence>MRRMTLKGSKSIIATPHTVFFDEMVARILNQMLIGLQLLFIDEKLVLSSVSRTENQDAIDAAIWLEYLLTLKKQELEFERFTTSDSIQSTYIDSNGDWHRCNTRADLRNRVQLAVARRLYLRKQKISSGGLCEFIDVLPMFGPPRHDSAYTIRRASDLSVNIQMITDSTYARYVIKHVSISISYSTWQSQRRILASVPVEQLIEKVDGFAARANIGIAPVTDATYAARGASDIIYLVSVTIFSYSLSSCSLL</sequence>
<dbReference type="InterPro" id="IPR023214">
    <property type="entry name" value="HAD_sf"/>
</dbReference>
<dbReference type="GO" id="GO:0000166">
    <property type="term" value="F:nucleotide binding"/>
    <property type="evidence" value="ECO:0007669"/>
    <property type="project" value="InterPro"/>
</dbReference>
<dbReference type="Gene3D" id="3.40.1110.10">
    <property type="entry name" value="Calcium-transporting ATPase, cytoplasmic domain N"/>
    <property type="match status" value="1"/>
</dbReference>
<reference evidence="2 3" key="1">
    <citation type="journal article" date="2014" name="Genome Biol.">
        <title>Transcriptome and methylome profiling reveals relics of genome dominance in the mesopolyploid Brassica oleracea.</title>
        <authorList>
            <person name="Parkin I.A."/>
            <person name="Koh C."/>
            <person name="Tang H."/>
            <person name="Robinson S.J."/>
            <person name="Kagale S."/>
            <person name="Clarke W.E."/>
            <person name="Town C.D."/>
            <person name="Nixon J."/>
            <person name="Krishnakumar V."/>
            <person name="Bidwell S.L."/>
            <person name="Denoeud F."/>
            <person name="Belcram H."/>
            <person name="Links M.G."/>
            <person name="Just J."/>
            <person name="Clarke C."/>
            <person name="Bender T."/>
            <person name="Huebert T."/>
            <person name="Mason A.S."/>
            <person name="Pires J.C."/>
            <person name="Barker G."/>
            <person name="Moore J."/>
            <person name="Walley P.G."/>
            <person name="Manoli S."/>
            <person name="Batley J."/>
            <person name="Edwards D."/>
            <person name="Nelson M.N."/>
            <person name="Wang X."/>
            <person name="Paterson A.H."/>
            <person name="King G."/>
            <person name="Bancroft I."/>
            <person name="Chalhoub B."/>
            <person name="Sharpe A.G."/>
        </authorList>
    </citation>
    <scope>NUCLEOTIDE SEQUENCE</scope>
    <source>
        <strain evidence="2 3">cv. TO1000</strain>
    </source>
</reference>
<dbReference type="PANTHER" id="PTHR42861">
    <property type="entry name" value="CALCIUM-TRANSPORTING ATPASE"/>
    <property type="match status" value="1"/>
</dbReference>